<evidence type="ECO:0000256" key="1">
    <source>
        <dbReference type="ARBA" id="ARBA00004651"/>
    </source>
</evidence>
<keyword evidence="5 7" id="KW-1133">Transmembrane helix</keyword>
<organism evidence="9">
    <name type="scientific">marine metagenome</name>
    <dbReference type="NCBI Taxonomy" id="408172"/>
    <lineage>
        <taxon>unclassified sequences</taxon>
        <taxon>metagenomes</taxon>
        <taxon>ecological metagenomes</taxon>
    </lineage>
</organism>
<feature type="domain" description="ABC transmembrane type-1" evidence="8">
    <location>
        <begin position="1"/>
        <end position="172"/>
    </location>
</feature>
<keyword evidence="6 7" id="KW-0472">Membrane</keyword>
<evidence type="ECO:0000313" key="9">
    <source>
        <dbReference type="EMBL" id="SVE49813.1"/>
    </source>
</evidence>
<dbReference type="AlphaFoldDB" id="A0A383E016"/>
<dbReference type="InterPro" id="IPR000515">
    <property type="entry name" value="MetI-like"/>
</dbReference>
<evidence type="ECO:0000256" key="4">
    <source>
        <dbReference type="ARBA" id="ARBA00022692"/>
    </source>
</evidence>
<dbReference type="PANTHER" id="PTHR43386">
    <property type="entry name" value="OLIGOPEPTIDE TRANSPORT SYSTEM PERMEASE PROTEIN APPC"/>
    <property type="match status" value="1"/>
</dbReference>
<dbReference type="InterPro" id="IPR035906">
    <property type="entry name" value="MetI-like_sf"/>
</dbReference>
<dbReference type="InterPro" id="IPR050366">
    <property type="entry name" value="BP-dependent_transpt_permease"/>
</dbReference>
<evidence type="ECO:0000259" key="8">
    <source>
        <dbReference type="PROSITE" id="PS50928"/>
    </source>
</evidence>
<dbReference type="GO" id="GO:0055085">
    <property type="term" value="P:transmembrane transport"/>
    <property type="evidence" value="ECO:0007669"/>
    <property type="project" value="InterPro"/>
</dbReference>
<accession>A0A383E016</accession>
<dbReference type="SUPFAM" id="SSF161098">
    <property type="entry name" value="MetI-like"/>
    <property type="match status" value="1"/>
</dbReference>
<evidence type="ECO:0000256" key="3">
    <source>
        <dbReference type="ARBA" id="ARBA00022475"/>
    </source>
</evidence>
<name>A0A383E016_9ZZZZ</name>
<keyword evidence="2" id="KW-0813">Transport</keyword>
<evidence type="ECO:0000256" key="6">
    <source>
        <dbReference type="ARBA" id="ARBA00023136"/>
    </source>
</evidence>
<sequence>AGYADQIFPRWGKHLDEAIMRIVEITFAVPTILVALVIVIVFGKSFIVLLGLLAFVAWNAFPRNVRAEVLSLKTSDYVALAKISGASSFRILFVHIFPGVINTVLVIATLRVGQLILIEAILSFLGAGVQPPKPAWGAMVADGREYLGDAWWIAFFPGMGIFLVVVSLNFLGDWMRDRFDPRLRQLD</sequence>
<proteinExistence type="predicted"/>
<dbReference type="GO" id="GO:0005886">
    <property type="term" value="C:plasma membrane"/>
    <property type="evidence" value="ECO:0007669"/>
    <property type="project" value="UniProtKB-SubCell"/>
</dbReference>
<reference evidence="9" key="1">
    <citation type="submission" date="2018-05" db="EMBL/GenBank/DDBJ databases">
        <authorList>
            <person name="Lanie J.A."/>
            <person name="Ng W.-L."/>
            <person name="Kazmierczak K.M."/>
            <person name="Andrzejewski T.M."/>
            <person name="Davidsen T.M."/>
            <person name="Wayne K.J."/>
            <person name="Tettelin H."/>
            <person name="Glass J.I."/>
            <person name="Rusch D."/>
            <person name="Podicherti R."/>
            <person name="Tsui H.-C.T."/>
            <person name="Winkler M.E."/>
        </authorList>
    </citation>
    <scope>NUCLEOTIDE SEQUENCE</scope>
</reference>
<feature type="transmembrane region" description="Helical" evidence="7">
    <location>
        <begin position="27"/>
        <end position="57"/>
    </location>
</feature>
<comment type="subcellular location">
    <subcellularLocation>
        <location evidence="1">Cell membrane</location>
        <topology evidence="1">Multi-pass membrane protein</topology>
    </subcellularLocation>
</comment>
<evidence type="ECO:0000256" key="5">
    <source>
        <dbReference type="ARBA" id="ARBA00022989"/>
    </source>
</evidence>
<dbReference type="EMBL" id="UINC01221467">
    <property type="protein sequence ID" value="SVE49813.1"/>
    <property type="molecule type" value="Genomic_DNA"/>
</dbReference>
<dbReference type="CDD" id="cd06261">
    <property type="entry name" value="TM_PBP2"/>
    <property type="match status" value="1"/>
</dbReference>
<protein>
    <recommendedName>
        <fullName evidence="8">ABC transmembrane type-1 domain-containing protein</fullName>
    </recommendedName>
</protein>
<evidence type="ECO:0000256" key="7">
    <source>
        <dbReference type="SAM" id="Phobius"/>
    </source>
</evidence>
<keyword evidence="3" id="KW-1003">Cell membrane</keyword>
<dbReference type="PANTHER" id="PTHR43386:SF1">
    <property type="entry name" value="D,D-DIPEPTIDE TRANSPORT SYSTEM PERMEASE PROTEIN DDPC-RELATED"/>
    <property type="match status" value="1"/>
</dbReference>
<keyword evidence="4 7" id="KW-0812">Transmembrane</keyword>
<dbReference type="Gene3D" id="1.10.3720.10">
    <property type="entry name" value="MetI-like"/>
    <property type="match status" value="1"/>
</dbReference>
<feature type="transmembrane region" description="Helical" evidence="7">
    <location>
        <begin position="150"/>
        <end position="172"/>
    </location>
</feature>
<evidence type="ECO:0000256" key="2">
    <source>
        <dbReference type="ARBA" id="ARBA00022448"/>
    </source>
</evidence>
<feature type="non-terminal residue" evidence="9">
    <location>
        <position position="1"/>
    </location>
</feature>
<dbReference type="PROSITE" id="PS50928">
    <property type="entry name" value="ABC_TM1"/>
    <property type="match status" value="1"/>
</dbReference>
<dbReference type="Pfam" id="PF00528">
    <property type="entry name" value="BPD_transp_1"/>
    <property type="match status" value="1"/>
</dbReference>
<gene>
    <name evidence="9" type="ORF">METZ01_LOCUS502667</name>
</gene>